<name>A0A6M3LXD7_9ZZZZ</name>
<reference evidence="1" key="1">
    <citation type="submission" date="2020-03" db="EMBL/GenBank/DDBJ databases">
        <title>The deep terrestrial virosphere.</title>
        <authorList>
            <person name="Holmfeldt K."/>
            <person name="Nilsson E."/>
            <person name="Simone D."/>
            <person name="Lopez-Fernandez M."/>
            <person name="Wu X."/>
            <person name="de Brujin I."/>
            <person name="Lundin D."/>
            <person name="Andersson A."/>
            <person name="Bertilsson S."/>
            <person name="Dopson M."/>
        </authorList>
    </citation>
    <scope>NUCLEOTIDE SEQUENCE</scope>
    <source>
        <strain evidence="1">MM415B06448</strain>
    </source>
</reference>
<accession>A0A6M3LXD7</accession>
<gene>
    <name evidence="1" type="ORF">MM415B06448_0005</name>
</gene>
<sequence>MYKHHINTMVNDVLQGLDKNFKCLEDESALKLEKVVRAGIEKNWKDKIAVTWDVYDVVGRAKEAFGKRLSKKNAKIILDEILDHNDAEYGISWQTIDWEIESFFDI</sequence>
<dbReference type="EMBL" id="MT143478">
    <property type="protein sequence ID" value="QJA97268.1"/>
    <property type="molecule type" value="Genomic_DNA"/>
</dbReference>
<dbReference type="AlphaFoldDB" id="A0A6M3LXD7"/>
<protein>
    <submittedName>
        <fullName evidence="1">Uncharacterized protein</fullName>
    </submittedName>
</protein>
<evidence type="ECO:0000313" key="1">
    <source>
        <dbReference type="EMBL" id="QJA97268.1"/>
    </source>
</evidence>
<organism evidence="1">
    <name type="scientific">viral metagenome</name>
    <dbReference type="NCBI Taxonomy" id="1070528"/>
    <lineage>
        <taxon>unclassified sequences</taxon>
        <taxon>metagenomes</taxon>
        <taxon>organismal metagenomes</taxon>
    </lineage>
</organism>
<proteinExistence type="predicted"/>